<evidence type="ECO:0000313" key="1">
    <source>
        <dbReference type="EMBL" id="WPK10383.1"/>
    </source>
</evidence>
<dbReference type="InterPro" id="IPR021598">
    <property type="entry name" value="DUF3221"/>
</dbReference>
<dbReference type="EMBL" id="CP137624">
    <property type="protein sequence ID" value="WPK10383.1"/>
    <property type="molecule type" value="Genomic_DNA"/>
</dbReference>
<sequence length="105" mass="11552">MKKNITFIILITISILLIAFSQMIMDNAASPTTNNEELLVITGEIIELESGRFLLQSSYKVWIASNSMDSLKIGQTVSVWVNFVETSDPAQAQASATKIEIKTAD</sequence>
<proteinExistence type="predicted"/>
<name>A0ABZ0RU78_9BACI</name>
<dbReference type="Pfam" id="PF11518">
    <property type="entry name" value="DUF3221"/>
    <property type="match status" value="1"/>
</dbReference>
<keyword evidence="2" id="KW-1185">Reference proteome</keyword>
<gene>
    <name evidence="1" type="ORF">R6U77_10625</name>
</gene>
<dbReference type="RefSeq" id="WP_319835649.1">
    <property type="nucleotide sequence ID" value="NZ_CP137624.1"/>
</dbReference>
<protein>
    <submittedName>
        <fullName evidence="1">DUF3221 domain-containing protein</fullName>
    </submittedName>
</protein>
<reference evidence="1 2" key="1">
    <citation type="submission" date="2023-09" db="EMBL/GenBank/DDBJ databases">
        <authorList>
            <person name="Page C.A."/>
            <person name="Perez-Diaz I.M."/>
        </authorList>
    </citation>
    <scope>NUCLEOTIDE SEQUENCE [LARGE SCALE GENOMIC DNA]</scope>
    <source>
        <strain evidence="1 2">Ll15</strain>
    </source>
</reference>
<organism evidence="1 2">
    <name type="scientific">Lysinibacillus louembei</name>
    <dbReference type="NCBI Taxonomy" id="1470088"/>
    <lineage>
        <taxon>Bacteria</taxon>
        <taxon>Bacillati</taxon>
        <taxon>Bacillota</taxon>
        <taxon>Bacilli</taxon>
        <taxon>Bacillales</taxon>
        <taxon>Bacillaceae</taxon>
        <taxon>Lysinibacillus</taxon>
    </lineage>
</organism>
<evidence type="ECO:0000313" key="2">
    <source>
        <dbReference type="Proteomes" id="UP001322664"/>
    </source>
</evidence>
<dbReference type="Proteomes" id="UP001322664">
    <property type="component" value="Chromosome"/>
</dbReference>
<accession>A0ABZ0RU78</accession>